<gene>
    <name evidence="2" type="ORF">PF009_g20160</name>
</gene>
<protein>
    <submittedName>
        <fullName evidence="2">Uncharacterized protein</fullName>
    </submittedName>
</protein>
<dbReference type="Proteomes" id="UP000429523">
    <property type="component" value="Unassembled WGS sequence"/>
</dbReference>
<evidence type="ECO:0000256" key="1">
    <source>
        <dbReference type="SAM" id="MobiDB-lite"/>
    </source>
</evidence>
<dbReference type="EMBL" id="QXGF01001475">
    <property type="protein sequence ID" value="KAE8929738.1"/>
    <property type="molecule type" value="Genomic_DNA"/>
</dbReference>
<reference evidence="2 3" key="1">
    <citation type="submission" date="2018-08" db="EMBL/GenBank/DDBJ databases">
        <title>Genomic investigation of the strawberry pathogen Phytophthora fragariae indicates pathogenicity is determined by transcriptional variation in three key races.</title>
        <authorList>
            <person name="Adams T.M."/>
            <person name="Armitage A.D."/>
            <person name="Sobczyk M.K."/>
            <person name="Bates H.J."/>
            <person name="Dunwell J.M."/>
            <person name="Nellist C.F."/>
            <person name="Harrison R.J."/>
        </authorList>
    </citation>
    <scope>NUCLEOTIDE SEQUENCE [LARGE SCALE GENOMIC DNA]</scope>
    <source>
        <strain evidence="2 3">NOV-9</strain>
    </source>
</reference>
<proteinExistence type="predicted"/>
<evidence type="ECO:0000313" key="3">
    <source>
        <dbReference type="Proteomes" id="UP000429523"/>
    </source>
</evidence>
<name>A0A6A3EHW0_9STRA</name>
<organism evidence="2 3">
    <name type="scientific">Phytophthora fragariae</name>
    <dbReference type="NCBI Taxonomy" id="53985"/>
    <lineage>
        <taxon>Eukaryota</taxon>
        <taxon>Sar</taxon>
        <taxon>Stramenopiles</taxon>
        <taxon>Oomycota</taxon>
        <taxon>Peronosporomycetes</taxon>
        <taxon>Peronosporales</taxon>
        <taxon>Peronosporaceae</taxon>
        <taxon>Phytophthora</taxon>
    </lineage>
</organism>
<comment type="caution">
    <text evidence="2">The sequence shown here is derived from an EMBL/GenBank/DDBJ whole genome shotgun (WGS) entry which is preliminary data.</text>
</comment>
<accession>A0A6A3EHW0</accession>
<evidence type="ECO:0000313" key="2">
    <source>
        <dbReference type="EMBL" id="KAE8929738.1"/>
    </source>
</evidence>
<sequence length="99" mass="10894">MEYCESRTDEVDCEVDTDEANAFLIGTMERRDRLDIVHDRLQLPRLDNGHYDMDILTRDLPTEAARLQAQAGNPGAGSPVGTDPLPSAGHRPVTSTAMI</sequence>
<feature type="region of interest" description="Disordered" evidence="1">
    <location>
        <begin position="67"/>
        <end position="99"/>
    </location>
</feature>
<dbReference type="AlphaFoldDB" id="A0A6A3EHW0"/>